<accession>A0A1G1Y4Q5</accession>
<protein>
    <submittedName>
        <fullName evidence="2">Uncharacterized protein</fullName>
    </submittedName>
</protein>
<comment type="caution">
    <text evidence="2">The sequence shown here is derived from an EMBL/GenBank/DDBJ whole genome shotgun (WGS) entry which is preliminary data.</text>
</comment>
<proteinExistence type="predicted"/>
<organism evidence="2 3">
    <name type="scientific">Candidatus Buchananbacteria bacterium RIFCSPHIGHO2_01_FULL_44_11</name>
    <dbReference type="NCBI Taxonomy" id="1797535"/>
    <lineage>
        <taxon>Bacteria</taxon>
        <taxon>Candidatus Buchananiibacteriota</taxon>
    </lineage>
</organism>
<dbReference type="EMBL" id="MHIE01000001">
    <property type="protein sequence ID" value="OGY46740.1"/>
    <property type="molecule type" value="Genomic_DNA"/>
</dbReference>
<feature type="region of interest" description="Disordered" evidence="1">
    <location>
        <begin position="48"/>
        <end position="83"/>
    </location>
</feature>
<reference evidence="2 3" key="1">
    <citation type="journal article" date="2016" name="Nat. Commun.">
        <title>Thousands of microbial genomes shed light on interconnected biogeochemical processes in an aquifer system.</title>
        <authorList>
            <person name="Anantharaman K."/>
            <person name="Brown C.T."/>
            <person name="Hug L.A."/>
            <person name="Sharon I."/>
            <person name="Castelle C.J."/>
            <person name="Probst A.J."/>
            <person name="Thomas B.C."/>
            <person name="Singh A."/>
            <person name="Wilkins M.J."/>
            <person name="Karaoz U."/>
            <person name="Brodie E.L."/>
            <person name="Williams K.H."/>
            <person name="Hubbard S.S."/>
            <person name="Banfield J.F."/>
        </authorList>
    </citation>
    <scope>NUCLEOTIDE SEQUENCE [LARGE SCALE GENOMIC DNA]</scope>
</reference>
<name>A0A1G1Y4Q5_9BACT</name>
<dbReference type="AlphaFoldDB" id="A0A1G1Y4Q5"/>
<dbReference type="Proteomes" id="UP000178240">
    <property type="component" value="Unassembled WGS sequence"/>
</dbReference>
<evidence type="ECO:0000256" key="1">
    <source>
        <dbReference type="SAM" id="MobiDB-lite"/>
    </source>
</evidence>
<gene>
    <name evidence="2" type="ORF">A2744_01110</name>
</gene>
<evidence type="ECO:0000313" key="3">
    <source>
        <dbReference type="Proteomes" id="UP000178240"/>
    </source>
</evidence>
<sequence length="83" mass="8746">MPNGTLSPIGAAMCIRKALEKLTELGDSGPPEPMAVAPADLEEIAQMEGAHDESETEGNAHGHNRKVISLPNSTGEGRLLFTH</sequence>
<evidence type="ECO:0000313" key="2">
    <source>
        <dbReference type="EMBL" id="OGY46740.1"/>
    </source>
</evidence>